<name>A0A1P8V080_9RHOB</name>
<dbReference type="SUPFAM" id="SSF53474">
    <property type="entry name" value="alpha/beta-Hydrolases"/>
    <property type="match status" value="1"/>
</dbReference>
<dbReference type="Gene3D" id="3.40.50.1820">
    <property type="entry name" value="alpha/beta hydrolase"/>
    <property type="match status" value="1"/>
</dbReference>
<feature type="domain" description="AB hydrolase-1" evidence="1">
    <location>
        <begin position="46"/>
        <end position="228"/>
    </location>
</feature>
<evidence type="ECO:0000259" key="1">
    <source>
        <dbReference type="Pfam" id="PF12697"/>
    </source>
</evidence>
<dbReference type="InterPro" id="IPR000073">
    <property type="entry name" value="AB_hydrolase_1"/>
</dbReference>
<dbReference type="PANTHER" id="PTHR43433:SF4">
    <property type="entry name" value="NON-HEME CHLOROPEROXIDASE-RELATED"/>
    <property type="match status" value="1"/>
</dbReference>
<evidence type="ECO:0000313" key="2">
    <source>
        <dbReference type="EMBL" id="APZ55035.1"/>
    </source>
</evidence>
<dbReference type="EMBL" id="CP015093">
    <property type="protein sequence ID" value="APZ55035.1"/>
    <property type="molecule type" value="Genomic_DNA"/>
</dbReference>
<keyword evidence="3" id="KW-1185">Reference proteome</keyword>
<keyword evidence="2" id="KW-0808">Transferase</keyword>
<sequence>MRGGMAEPLVLLPDLMCDARLFGPQIADLSREMAVMVAPVAGGERVEEVASGLLDVLPQRFALAGLGLGGIVAMELQRRAPDRVSRLMLMNTTPLAETPQQAAERDPLIIKARAGRLDEAVRALFPSDSLAPGPYRGEILAMLSDMADGLGLEVFVRQIRVLQRRRDQQSALRKLRVPVTVLCGAHDQLYPVKRQAFLAELIPGARLAVIEEAGHLPPLEAPDAVSAAIRAWMAEPMLLR</sequence>
<dbReference type="Pfam" id="PF12697">
    <property type="entry name" value="Abhydrolase_6"/>
    <property type="match status" value="1"/>
</dbReference>
<dbReference type="Proteomes" id="UP000187059">
    <property type="component" value="Chromosome"/>
</dbReference>
<dbReference type="KEGG" id="paby:Ga0080574_TMP4701"/>
<dbReference type="GO" id="GO:0016787">
    <property type="term" value="F:hydrolase activity"/>
    <property type="evidence" value="ECO:0007669"/>
    <property type="project" value="UniProtKB-KW"/>
</dbReference>
<protein>
    <submittedName>
        <fullName evidence="2">Putative hydrolase or acyltransferase of alpha/beta superfamily</fullName>
    </submittedName>
</protein>
<dbReference type="InterPro" id="IPR029058">
    <property type="entry name" value="AB_hydrolase_fold"/>
</dbReference>
<keyword evidence="2" id="KW-0012">Acyltransferase</keyword>
<reference evidence="2 3" key="1">
    <citation type="submission" date="2016-04" db="EMBL/GenBank/DDBJ databases">
        <title>Deep-sea bacteria in the southern Pacific.</title>
        <authorList>
            <person name="Tang K."/>
        </authorList>
    </citation>
    <scope>NUCLEOTIDE SEQUENCE [LARGE SCALE GENOMIC DNA]</scope>
    <source>
        <strain evidence="2 3">JLT2014</strain>
    </source>
</reference>
<proteinExistence type="predicted"/>
<dbReference type="AlphaFoldDB" id="A0A1P8V080"/>
<dbReference type="InterPro" id="IPR050471">
    <property type="entry name" value="AB_hydrolase"/>
</dbReference>
<dbReference type="PRINTS" id="PR00111">
    <property type="entry name" value="ABHYDROLASE"/>
</dbReference>
<accession>A0A1P8V080</accession>
<gene>
    <name evidence="2" type="ORF">Ga0080574_TMP4701</name>
</gene>
<evidence type="ECO:0000313" key="3">
    <source>
        <dbReference type="Proteomes" id="UP000187059"/>
    </source>
</evidence>
<organism evidence="2 3">
    <name type="scientific">Salipiger abyssi</name>
    <dbReference type="NCBI Taxonomy" id="1250539"/>
    <lineage>
        <taxon>Bacteria</taxon>
        <taxon>Pseudomonadati</taxon>
        <taxon>Pseudomonadota</taxon>
        <taxon>Alphaproteobacteria</taxon>
        <taxon>Rhodobacterales</taxon>
        <taxon>Roseobacteraceae</taxon>
        <taxon>Salipiger</taxon>
    </lineage>
</organism>
<dbReference type="GO" id="GO:0016746">
    <property type="term" value="F:acyltransferase activity"/>
    <property type="evidence" value="ECO:0007669"/>
    <property type="project" value="UniProtKB-KW"/>
</dbReference>
<dbReference type="PANTHER" id="PTHR43433">
    <property type="entry name" value="HYDROLASE, ALPHA/BETA FOLD FAMILY PROTEIN"/>
    <property type="match status" value="1"/>
</dbReference>
<dbReference type="STRING" id="1250539.Ga0080574_TMP4701"/>
<keyword evidence="2" id="KW-0378">Hydrolase</keyword>